<organism evidence="6 7">
    <name type="scientific">Granulicella rosea</name>
    <dbReference type="NCBI Taxonomy" id="474952"/>
    <lineage>
        <taxon>Bacteria</taxon>
        <taxon>Pseudomonadati</taxon>
        <taxon>Acidobacteriota</taxon>
        <taxon>Terriglobia</taxon>
        <taxon>Terriglobales</taxon>
        <taxon>Acidobacteriaceae</taxon>
        <taxon>Granulicella</taxon>
    </lineage>
</organism>
<keyword evidence="3" id="KW-0732">Signal</keyword>
<feature type="signal peptide" evidence="3">
    <location>
        <begin position="1"/>
        <end position="22"/>
    </location>
</feature>
<dbReference type="GO" id="GO:0005975">
    <property type="term" value="P:carbohydrate metabolic process"/>
    <property type="evidence" value="ECO:0007669"/>
    <property type="project" value="InterPro"/>
</dbReference>
<evidence type="ECO:0000313" key="6">
    <source>
        <dbReference type="EMBL" id="SNT27116.1"/>
    </source>
</evidence>
<evidence type="ECO:0000256" key="1">
    <source>
        <dbReference type="ARBA" id="ARBA00022801"/>
    </source>
</evidence>
<keyword evidence="2" id="KW-0326">Glycosidase</keyword>
<dbReference type="Pfam" id="PF18120">
    <property type="entry name" value="DUF5597"/>
    <property type="match status" value="1"/>
</dbReference>
<dbReference type="Proteomes" id="UP000198356">
    <property type="component" value="Unassembled WGS sequence"/>
</dbReference>
<dbReference type="InterPro" id="IPR017853">
    <property type="entry name" value="GH"/>
</dbReference>
<evidence type="ECO:0000259" key="4">
    <source>
        <dbReference type="Pfam" id="PF02449"/>
    </source>
</evidence>
<keyword evidence="1" id="KW-0378">Hydrolase</keyword>
<evidence type="ECO:0000259" key="5">
    <source>
        <dbReference type="Pfam" id="PF18120"/>
    </source>
</evidence>
<dbReference type="Gene3D" id="3.20.20.80">
    <property type="entry name" value="Glycosidases"/>
    <property type="match status" value="1"/>
</dbReference>
<dbReference type="GO" id="GO:0009341">
    <property type="term" value="C:beta-galactosidase complex"/>
    <property type="evidence" value="ECO:0007669"/>
    <property type="project" value="InterPro"/>
</dbReference>
<name>A0A239L935_9BACT</name>
<dbReference type="Gene3D" id="2.60.220.20">
    <property type="entry name" value="putative beta-Galactosidase from caulobacter crescentus"/>
    <property type="match status" value="1"/>
</dbReference>
<sequence length="542" mass="58899">MRLRMRLCGLLGLLLTVASAAAAEALPRLERSGDRYTLMVDGRPYFVLGAQVGNSSGWPGKLDQLWTKAAEMHLNTLEVPVYWEQMEPKEGVFDDTVIDAVIDQARAHHVRVVLLWFGTWKNGKMHYVPSWLKGDERRFPRMMTAGGAAIDVLSPNSPANLEADRKAFTHMMRHVKQIDGDRHTVILVQVENESGALGSVRDFSPLAQKQFDAAVPPALLKALGKPAGTWSQVFGDDANETFQAWSVASYINSVAEAGKRELALPMYVNNWLKSPRGFPILTVPGEDYPSGGPTWNMHAVWKAAAPSIDILAPDIYVVNTELYRYVMNQFHAANNPLLVPETQGFGSFPGAQGSARNLFLAIGAGAIGWAPFGLDSFELKPGGKVELEAVGLAENFALLAPMADELARLQFAGKVQTVVEEPGLSQAELVFGPWSAQISFPPSYADSADVSGLSSTAALKMGRVLVAQIGPNEFLVAGLDARVSFRQTPPAGKKPTEFLRVEEGTYTGTDWHAGRIWNGDETDAGINFKTPGNVVHVVVGTY</sequence>
<gene>
    <name evidence="6" type="ORF">SAMN05421770_106218</name>
</gene>
<feature type="domain" description="Glycoside hydrolase family 42 N-terminal" evidence="4">
    <location>
        <begin position="68"/>
        <end position="214"/>
    </location>
</feature>
<dbReference type="SUPFAM" id="SSF51445">
    <property type="entry name" value="(Trans)glycosidases"/>
    <property type="match status" value="1"/>
</dbReference>
<evidence type="ECO:0000256" key="3">
    <source>
        <dbReference type="SAM" id="SignalP"/>
    </source>
</evidence>
<dbReference type="InterPro" id="IPR013529">
    <property type="entry name" value="Glyco_hydro_42_N"/>
</dbReference>
<dbReference type="GO" id="GO:0004565">
    <property type="term" value="F:beta-galactosidase activity"/>
    <property type="evidence" value="ECO:0007669"/>
    <property type="project" value="InterPro"/>
</dbReference>
<dbReference type="FunFam" id="3.20.20.80:FF:000135">
    <property type="entry name" value="Beta-galactosidase, putative, bgl35A"/>
    <property type="match status" value="1"/>
</dbReference>
<dbReference type="OrthoDB" id="9800974at2"/>
<evidence type="ECO:0000256" key="2">
    <source>
        <dbReference type="ARBA" id="ARBA00023295"/>
    </source>
</evidence>
<feature type="chain" id="PRO_5013348769" evidence="3">
    <location>
        <begin position="23"/>
        <end position="542"/>
    </location>
</feature>
<accession>A0A239L935</accession>
<proteinExistence type="predicted"/>
<dbReference type="InterPro" id="IPR040719">
    <property type="entry name" value="DUF5597"/>
</dbReference>
<reference evidence="6 7" key="1">
    <citation type="submission" date="2017-06" db="EMBL/GenBank/DDBJ databases">
        <authorList>
            <person name="Kim H.J."/>
            <person name="Triplett B.A."/>
        </authorList>
    </citation>
    <scope>NUCLEOTIDE SEQUENCE [LARGE SCALE GENOMIC DNA]</scope>
    <source>
        <strain evidence="6 7">DSM 18704</strain>
    </source>
</reference>
<protein>
    <submittedName>
        <fullName evidence="6">Beta-galactosidase GanA</fullName>
    </submittedName>
</protein>
<dbReference type="AlphaFoldDB" id="A0A239L935"/>
<dbReference type="Pfam" id="PF02449">
    <property type="entry name" value="Glyco_hydro_42"/>
    <property type="match status" value="1"/>
</dbReference>
<dbReference type="EMBL" id="FZOU01000006">
    <property type="protein sequence ID" value="SNT27116.1"/>
    <property type="molecule type" value="Genomic_DNA"/>
</dbReference>
<evidence type="ECO:0000313" key="7">
    <source>
        <dbReference type="Proteomes" id="UP000198356"/>
    </source>
</evidence>
<keyword evidence="7" id="KW-1185">Reference proteome</keyword>
<feature type="domain" description="DUF5597" evidence="5">
    <location>
        <begin position="392"/>
        <end position="528"/>
    </location>
</feature>